<feature type="compositionally biased region" description="Polar residues" evidence="1">
    <location>
        <begin position="10"/>
        <end position="19"/>
    </location>
</feature>
<dbReference type="CDD" id="cd14733">
    <property type="entry name" value="BACK"/>
    <property type="match status" value="2"/>
</dbReference>
<dbReference type="AlphaFoldDB" id="A0A7E4W6A3"/>
<feature type="domain" description="BTB" evidence="2">
    <location>
        <begin position="331"/>
        <end position="398"/>
    </location>
</feature>
<dbReference type="Proteomes" id="UP000492821">
    <property type="component" value="Unassembled WGS sequence"/>
</dbReference>
<evidence type="ECO:0000256" key="1">
    <source>
        <dbReference type="SAM" id="MobiDB-lite"/>
    </source>
</evidence>
<evidence type="ECO:0000313" key="4">
    <source>
        <dbReference type="WBParaSite" id="Pan_g8093.t2"/>
    </source>
</evidence>
<accession>A0A7E4W6A3</accession>
<dbReference type="PANTHER" id="PTHR46672">
    <property type="entry name" value="OS08G0495500 PROTEIN-RELATED"/>
    <property type="match status" value="1"/>
</dbReference>
<dbReference type="Gene3D" id="3.30.710.10">
    <property type="entry name" value="Potassium Channel Kv1.1, Chain A"/>
    <property type="match status" value="1"/>
</dbReference>
<feature type="region of interest" description="Disordered" evidence="1">
    <location>
        <begin position="1"/>
        <end position="22"/>
    </location>
</feature>
<dbReference type="CDD" id="cd18186">
    <property type="entry name" value="BTB_POZ_ZBTB_KLHL-like"/>
    <property type="match status" value="1"/>
</dbReference>
<dbReference type="SMART" id="SM00225">
    <property type="entry name" value="BTB"/>
    <property type="match status" value="1"/>
</dbReference>
<dbReference type="InterPro" id="IPR002083">
    <property type="entry name" value="MATH/TRAF_dom"/>
</dbReference>
<protein>
    <submittedName>
        <fullName evidence="4">BTB domain-containing protein</fullName>
    </submittedName>
</protein>
<keyword evidence="3" id="KW-1185">Reference proteome</keyword>
<organism evidence="3 4">
    <name type="scientific">Panagrellus redivivus</name>
    <name type="common">Microworm</name>
    <dbReference type="NCBI Taxonomy" id="6233"/>
    <lineage>
        <taxon>Eukaryota</taxon>
        <taxon>Metazoa</taxon>
        <taxon>Ecdysozoa</taxon>
        <taxon>Nematoda</taxon>
        <taxon>Chromadorea</taxon>
        <taxon>Rhabditida</taxon>
        <taxon>Tylenchina</taxon>
        <taxon>Panagrolaimomorpha</taxon>
        <taxon>Panagrolaimoidea</taxon>
        <taxon>Panagrolaimidae</taxon>
        <taxon>Panagrellus</taxon>
    </lineage>
</organism>
<proteinExistence type="predicted"/>
<dbReference type="Pfam" id="PF00651">
    <property type="entry name" value="BTB"/>
    <property type="match status" value="1"/>
</dbReference>
<dbReference type="CDD" id="cd00121">
    <property type="entry name" value="MATH"/>
    <property type="match status" value="1"/>
</dbReference>
<name>A0A7E4W6A3_PANRE</name>
<dbReference type="InterPro" id="IPR000210">
    <property type="entry name" value="BTB/POZ_dom"/>
</dbReference>
<evidence type="ECO:0000313" key="3">
    <source>
        <dbReference type="Proteomes" id="UP000492821"/>
    </source>
</evidence>
<dbReference type="WBParaSite" id="Pan_g8093.t2">
    <property type="protein sequence ID" value="Pan_g8093.t2"/>
    <property type="gene ID" value="Pan_g8093"/>
</dbReference>
<dbReference type="InterPro" id="IPR044714">
    <property type="entry name" value="AtSIBP1-like"/>
</dbReference>
<reference evidence="3" key="1">
    <citation type="journal article" date="2013" name="Genetics">
        <title>The draft genome and transcriptome of Panagrellus redivivus are shaped by the harsh demands of a free-living lifestyle.</title>
        <authorList>
            <person name="Srinivasan J."/>
            <person name="Dillman A.R."/>
            <person name="Macchietto M.G."/>
            <person name="Heikkinen L."/>
            <person name="Lakso M."/>
            <person name="Fracchia K.M."/>
            <person name="Antoshechkin I."/>
            <person name="Mortazavi A."/>
            <person name="Wong G."/>
            <person name="Sternberg P.W."/>
        </authorList>
    </citation>
    <scope>NUCLEOTIDE SEQUENCE [LARGE SCALE GENOMIC DNA]</scope>
    <source>
        <strain evidence="3">MT8872</strain>
    </source>
</reference>
<reference evidence="4" key="2">
    <citation type="submission" date="2020-10" db="UniProtKB">
        <authorList>
            <consortium name="WormBaseParasite"/>
        </authorList>
    </citation>
    <scope>IDENTIFICATION</scope>
</reference>
<evidence type="ECO:0000259" key="2">
    <source>
        <dbReference type="PROSITE" id="PS50097"/>
    </source>
</evidence>
<dbReference type="SUPFAM" id="SSF54695">
    <property type="entry name" value="POZ domain"/>
    <property type="match status" value="1"/>
</dbReference>
<dbReference type="PROSITE" id="PS50097">
    <property type="entry name" value="BTB"/>
    <property type="match status" value="1"/>
</dbReference>
<sequence>MRLKAAPTCQKPSPSSSTLKRGRNMASARLLVWVTITGSRLLATSRLCREERQQWLRQWSMSSLSSIRVTPLLRSEKGRSRVMLNADLENSVINIDDFAYETVERVINNCCGRIVAFNTPESIMEMIRFCEEYNIKPPIIDDFVRLADYAWKHSIPSLQDKCSKVFYKHVDKLSRNPDFLQFDPNLMAQLFHDTAEFEVGGYRGDPDGESDVMQIPGAPPGVKWGIDVFPWGKSGDGDALEVYLRVIGARATVTGQLEIVNYEAEDTFTEEFKFEFVDEKEQGFDNLANSGCESAFKVTCVAAFMIHPPKKAFLASVKVFEMVDPTKPTCFDATIKTAEGDIKINRGFLSMISPVFSGIFGLETTETKTGIVNITDFTHETVKNALAYCYGRNVKQKPMTEVTGMLRFYEKYGIRAPIKKLEAWLKANLTVDNFVPIAAYAFTHSLEPLQADCGQLFHKHIEDLSHRPEFIQLDPDVVSAIFKAGAAAEKVEEAKKKKEIDDEDE</sequence>
<dbReference type="InterPro" id="IPR011333">
    <property type="entry name" value="SKP1/BTB/POZ_sf"/>
</dbReference>